<name>A0A0G1B9H9_9BACT</name>
<reference evidence="1 2" key="1">
    <citation type="journal article" date="2015" name="Nature">
        <title>rRNA introns, odd ribosomes, and small enigmatic genomes across a large radiation of phyla.</title>
        <authorList>
            <person name="Brown C.T."/>
            <person name="Hug L.A."/>
            <person name="Thomas B.C."/>
            <person name="Sharon I."/>
            <person name="Castelle C.J."/>
            <person name="Singh A."/>
            <person name="Wilkins M.J."/>
            <person name="Williams K.H."/>
            <person name="Banfield J.F."/>
        </authorList>
    </citation>
    <scope>NUCLEOTIDE SEQUENCE [LARGE SCALE GENOMIC DNA]</scope>
</reference>
<dbReference type="InterPro" id="IPR029063">
    <property type="entry name" value="SAM-dependent_MTases_sf"/>
</dbReference>
<dbReference type="AlphaFoldDB" id="A0A0G1B9H9"/>
<dbReference type="SUPFAM" id="SSF53335">
    <property type="entry name" value="S-adenosyl-L-methionine-dependent methyltransferases"/>
    <property type="match status" value="1"/>
</dbReference>
<protein>
    <recommendedName>
        <fullName evidence="3">Spermidine synthase</fullName>
    </recommendedName>
</protein>
<proteinExistence type="predicted"/>
<evidence type="ECO:0000313" key="1">
    <source>
        <dbReference type="EMBL" id="KKS69942.1"/>
    </source>
</evidence>
<evidence type="ECO:0008006" key="3">
    <source>
        <dbReference type="Google" id="ProtNLM"/>
    </source>
</evidence>
<sequence length="179" mass="20716">MIGVFTLHQNELHTAATLDYYQSVGFSNPKLLFSENSFYHSVDVIQTHFDRFHKIKQSKISFLNGQKYFDYNFPFPGLKNDETSLSEFTYFLANLPAHYLFQRDEKKLRILILGGGSLYSISRVAPYSAKTTLVEIDPKVIESSKKCWSEINKYDQLSNYEIIVEDAKKSLLFRLCVTA</sequence>
<organism evidence="1 2">
    <name type="scientific">Candidatus Magasanikbacteria bacterium GW2011_GWE2_42_7</name>
    <dbReference type="NCBI Taxonomy" id="1619052"/>
    <lineage>
        <taxon>Bacteria</taxon>
        <taxon>Candidatus Magasanikiibacteriota</taxon>
    </lineage>
</organism>
<gene>
    <name evidence="1" type="ORF">UV42_C0073G0006</name>
</gene>
<accession>A0A0G1B9H9</accession>
<comment type="caution">
    <text evidence="1">The sequence shown here is derived from an EMBL/GenBank/DDBJ whole genome shotgun (WGS) entry which is preliminary data.</text>
</comment>
<evidence type="ECO:0000313" key="2">
    <source>
        <dbReference type="Proteomes" id="UP000033867"/>
    </source>
</evidence>
<dbReference type="EMBL" id="LCEK01000073">
    <property type="protein sequence ID" value="KKS69942.1"/>
    <property type="molecule type" value="Genomic_DNA"/>
</dbReference>
<dbReference type="Gene3D" id="3.40.50.150">
    <property type="entry name" value="Vaccinia Virus protein VP39"/>
    <property type="match status" value="1"/>
</dbReference>
<dbReference type="Pfam" id="PF01564">
    <property type="entry name" value="Spermine_synth"/>
    <property type="match status" value="1"/>
</dbReference>
<dbReference type="Proteomes" id="UP000033867">
    <property type="component" value="Unassembled WGS sequence"/>
</dbReference>